<keyword evidence="5" id="KW-1185">Reference proteome</keyword>
<accession>A0A1I1EHQ5</accession>
<dbReference type="PANTHER" id="PTHR43156">
    <property type="entry name" value="STAGE II SPORULATION PROTEIN E-RELATED"/>
    <property type="match status" value="1"/>
</dbReference>
<feature type="domain" description="PPM-type phosphatase" evidence="3">
    <location>
        <begin position="191"/>
        <end position="407"/>
    </location>
</feature>
<dbReference type="EMBL" id="FOLH01000001">
    <property type="protein sequence ID" value="SFB84918.1"/>
    <property type="molecule type" value="Genomic_DNA"/>
</dbReference>
<protein>
    <submittedName>
        <fullName evidence="4">Stage II sporulation protein E (SpoIIE)</fullName>
    </submittedName>
</protein>
<dbReference type="PANTHER" id="PTHR43156:SF2">
    <property type="entry name" value="STAGE II SPORULATION PROTEIN E"/>
    <property type="match status" value="1"/>
</dbReference>
<keyword evidence="2" id="KW-0472">Membrane</keyword>
<dbReference type="Gene3D" id="3.60.40.10">
    <property type="entry name" value="PPM-type phosphatase domain"/>
    <property type="match status" value="1"/>
</dbReference>
<dbReference type="InterPro" id="IPR001932">
    <property type="entry name" value="PPM-type_phosphatase-like_dom"/>
</dbReference>
<evidence type="ECO:0000256" key="1">
    <source>
        <dbReference type="ARBA" id="ARBA00022801"/>
    </source>
</evidence>
<dbReference type="AlphaFoldDB" id="A0A1I1EHQ5"/>
<proteinExistence type="predicted"/>
<dbReference type="Pfam" id="PF07228">
    <property type="entry name" value="SpoIIE"/>
    <property type="match status" value="1"/>
</dbReference>
<keyword evidence="2" id="KW-0812">Transmembrane</keyword>
<keyword evidence="1" id="KW-0378">Hydrolase</keyword>
<sequence>MARLFTSVRHSLRWFIFIAILFCCLIVFLGASLVSSLHYENLINQQNQALQQELEARYPNESEGFELITITADVRLTYILSFIFFSLFFIGLAGYLSHLAVRRINTAIDQFQLSIVNIQSADDLKDFDAHPQAFVFQELGEAFSGVNQLARQLDTIMVDKSLLEAALNELDQENSMAAKILYGHLIEKNADNPWGISHRIQASSRFSGDIVLVRRSPTGSIFVLLADATGHGLAATITIMPVISVFDSMVKKGHRLTYILKEMNQRLLVDLPGDRFVAALVMEIDPLNRELKVWNGGMPPALLRSAEKAIHHRFLSRHMALGILDADLFDALPERVPLPQDGKLICYSDGLTEQENMQGLSFGQPKLEDLFEQLDDQHLVAGILTAAEKHAEKAIPDDDISLLLLDFEKLNTSLHYSISQAPRSINSTQQVAPFQWHIKLQGQQLINRALPAMTNDFLQTLGINQELTQQVFTLAHQLTSRALHENLLQLPAAIKYRLLAGQGEEGLRHYYRKRQEALENLNPDSFLELSLDCWTDPTTANTHVEVSVRDNGSGQAELDVKTRLQLDWCKQVEVLEAGHWVKARI</sequence>
<evidence type="ECO:0000313" key="5">
    <source>
        <dbReference type="Proteomes" id="UP000199058"/>
    </source>
</evidence>
<dbReference type="InterPro" id="IPR052016">
    <property type="entry name" value="Bact_Sigma-Reg"/>
</dbReference>
<feature type="transmembrane region" description="Helical" evidence="2">
    <location>
        <begin position="12"/>
        <end position="34"/>
    </location>
</feature>
<dbReference type="GO" id="GO:0016791">
    <property type="term" value="F:phosphatase activity"/>
    <property type="evidence" value="ECO:0007669"/>
    <property type="project" value="TreeGrafter"/>
</dbReference>
<reference evidence="4 5" key="1">
    <citation type="submission" date="2016-10" db="EMBL/GenBank/DDBJ databases">
        <authorList>
            <person name="de Groot N.N."/>
        </authorList>
    </citation>
    <scope>NUCLEOTIDE SEQUENCE [LARGE SCALE GENOMIC DNA]</scope>
    <source>
        <strain evidence="4 5">DSM 18438</strain>
    </source>
</reference>
<evidence type="ECO:0000313" key="4">
    <source>
        <dbReference type="EMBL" id="SFB84918.1"/>
    </source>
</evidence>
<name>A0A1I1EHQ5_9GAMM</name>
<dbReference type="STRING" id="1122252.SAMN05660443_0521"/>
<dbReference type="SMART" id="SM00331">
    <property type="entry name" value="PP2C_SIG"/>
    <property type="match status" value="1"/>
</dbReference>
<gene>
    <name evidence="4" type="ORF">SAMN05660443_0521</name>
</gene>
<evidence type="ECO:0000256" key="2">
    <source>
        <dbReference type="SAM" id="Phobius"/>
    </source>
</evidence>
<organism evidence="4 5">
    <name type="scientific">Marinospirillum celere</name>
    <dbReference type="NCBI Taxonomy" id="1122252"/>
    <lineage>
        <taxon>Bacteria</taxon>
        <taxon>Pseudomonadati</taxon>
        <taxon>Pseudomonadota</taxon>
        <taxon>Gammaproteobacteria</taxon>
        <taxon>Oceanospirillales</taxon>
        <taxon>Oceanospirillaceae</taxon>
        <taxon>Marinospirillum</taxon>
    </lineage>
</organism>
<dbReference type="InterPro" id="IPR036457">
    <property type="entry name" value="PPM-type-like_dom_sf"/>
</dbReference>
<dbReference type="Proteomes" id="UP000199058">
    <property type="component" value="Unassembled WGS sequence"/>
</dbReference>
<keyword evidence="2" id="KW-1133">Transmembrane helix</keyword>
<feature type="transmembrane region" description="Helical" evidence="2">
    <location>
        <begin position="76"/>
        <end position="96"/>
    </location>
</feature>
<evidence type="ECO:0000259" key="3">
    <source>
        <dbReference type="SMART" id="SM00331"/>
    </source>
</evidence>